<dbReference type="STRING" id="104452.A0A0L7LCX4"/>
<dbReference type="EMBL" id="JTDY01001731">
    <property type="protein sequence ID" value="KOB73056.1"/>
    <property type="molecule type" value="Genomic_DNA"/>
</dbReference>
<keyword evidence="1" id="KW-0547">Nucleotide-binding</keyword>
<reference evidence="6 7" key="1">
    <citation type="journal article" date="2015" name="Genome Biol. Evol.">
        <title>The genome of winter moth (Operophtera brumata) provides a genomic perspective on sexual dimorphism and phenology.</title>
        <authorList>
            <person name="Derks M.F."/>
            <person name="Smit S."/>
            <person name="Salis L."/>
            <person name="Schijlen E."/>
            <person name="Bossers A."/>
            <person name="Mateman C."/>
            <person name="Pijl A.S."/>
            <person name="de Ridder D."/>
            <person name="Groenen M.A."/>
            <person name="Visser M.E."/>
            <person name="Megens H.J."/>
        </authorList>
    </citation>
    <scope>NUCLEOTIDE SEQUENCE [LARGE SCALE GENOMIC DNA]</scope>
    <source>
        <strain evidence="6">WM2013NL</strain>
        <tissue evidence="6">Head and thorax</tissue>
    </source>
</reference>
<accession>A0A0L7LCX4</accession>
<feature type="region of interest" description="Disordered" evidence="4">
    <location>
        <begin position="259"/>
        <end position="279"/>
    </location>
</feature>
<gene>
    <name evidence="6" type="ORF">OBRU01_09640</name>
</gene>
<dbReference type="InterPro" id="IPR015894">
    <property type="entry name" value="Guanylate-bd_N"/>
</dbReference>
<keyword evidence="2" id="KW-0342">GTP-binding</keyword>
<comment type="similarity">
    <text evidence="3">Belongs to the TRAFAC class dynamin-like GTPase superfamily. GB1/RHD3 GTPase family.</text>
</comment>
<evidence type="ECO:0000256" key="4">
    <source>
        <dbReference type="SAM" id="MobiDB-lite"/>
    </source>
</evidence>
<dbReference type="InterPro" id="IPR030386">
    <property type="entry name" value="G_GB1_RHD3_dom"/>
</dbReference>
<sequence length="303" mass="32992">MASKDTLESGWGIKVVTPAPEHTFALDEESLSALLLRDDIKDRAVVVLSYNLGENGEDWLGSEDEPLKGFSWCGGSDRHTTGLLLWSQPLCNGFQAVILLMDTQGTFDSESTVRDNATVFALSTMISSVQIYNLSQNIEEDDLQHLQLFTDYGRLVQKSSDGKPFQRLQFLVRDWSFPYEYPFGSEGGKKLLDKRLEELACFLMPHPGLNVATNPEFNGNLKALHYGLVHWLTSAAAEPSPTPAGGGSCGGAEVLEAAGSPQISDGGDPRRGAQEQLSGVGSIVRSSMPKLLLHTVRLLPTHS</sequence>
<dbReference type="Proteomes" id="UP000037510">
    <property type="component" value="Unassembled WGS sequence"/>
</dbReference>
<feature type="domain" description="GB1/RHD3-type G" evidence="5">
    <location>
        <begin position="1"/>
        <end position="239"/>
    </location>
</feature>
<evidence type="ECO:0000256" key="1">
    <source>
        <dbReference type="ARBA" id="ARBA00022741"/>
    </source>
</evidence>
<protein>
    <submittedName>
        <fullName evidence="6">Atlastin-2</fullName>
    </submittedName>
</protein>
<dbReference type="SUPFAM" id="SSF52540">
    <property type="entry name" value="P-loop containing nucleoside triphosphate hydrolases"/>
    <property type="match status" value="1"/>
</dbReference>
<dbReference type="GO" id="GO:0005525">
    <property type="term" value="F:GTP binding"/>
    <property type="evidence" value="ECO:0007669"/>
    <property type="project" value="UniProtKB-KW"/>
</dbReference>
<dbReference type="Pfam" id="PF02263">
    <property type="entry name" value="GBP"/>
    <property type="match status" value="1"/>
</dbReference>
<dbReference type="PROSITE" id="PS51715">
    <property type="entry name" value="G_GB1_RHD3"/>
    <property type="match status" value="1"/>
</dbReference>
<dbReference type="PANTHER" id="PTHR10751">
    <property type="entry name" value="GUANYLATE BINDING PROTEIN"/>
    <property type="match status" value="1"/>
</dbReference>
<evidence type="ECO:0000256" key="2">
    <source>
        <dbReference type="ARBA" id="ARBA00023134"/>
    </source>
</evidence>
<proteinExistence type="inferred from homology"/>
<dbReference type="Gene3D" id="3.40.50.300">
    <property type="entry name" value="P-loop containing nucleotide triphosphate hydrolases"/>
    <property type="match status" value="1"/>
</dbReference>
<evidence type="ECO:0000259" key="5">
    <source>
        <dbReference type="PROSITE" id="PS51715"/>
    </source>
</evidence>
<name>A0A0L7LCX4_OPEBR</name>
<dbReference type="InterPro" id="IPR027417">
    <property type="entry name" value="P-loop_NTPase"/>
</dbReference>
<dbReference type="GO" id="GO:0003924">
    <property type="term" value="F:GTPase activity"/>
    <property type="evidence" value="ECO:0007669"/>
    <property type="project" value="InterPro"/>
</dbReference>
<evidence type="ECO:0000256" key="3">
    <source>
        <dbReference type="PROSITE-ProRule" id="PRU01052"/>
    </source>
</evidence>
<dbReference type="AlphaFoldDB" id="A0A0L7LCX4"/>
<organism evidence="6 7">
    <name type="scientific">Operophtera brumata</name>
    <name type="common">Winter moth</name>
    <name type="synonym">Phalaena brumata</name>
    <dbReference type="NCBI Taxonomy" id="104452"/>
    <lineage>
        <taxon>Eukaryota</taxon>
        <taxon>Metazoa</taxon>
        <taxon>Ecdysozoa</taxon>
        <taxon>Arthropoda</taxon>
        <taxon>Hexapoda</taxon>
        <taxon>Insecta</taxon>
        <taxon>Pterygota</taxon>
        <taxon>Neoptera</taxon>
        <taxon>Endopterygota</taxon>
        <taxon>Lepidoptera</taxon>
        <taxon>Glossata</taxon>
        <taxon>Ditrysia</taxon>
        <taxon>Geometroidea</taxon>
        <taxon>Geometridae</taxon>
        <taxon>Larentiinae</taxon>
        <taxon>Operophtera</taxon>
    </lineage>
</organism>
<evidence type="ECO:0000313" key="7">
    <source>
        <dbReference type="Proteomes" id="UP000037510"/>
    </source>
</evidence>
<comment type="caution">
    <text evidence="6">The sequence shown here is derived from an EMBL/GenBank/DDBJ whole genome shotgun (WGS) entry which is preliminary data.</text>
</comment>
<evidence type="ECO:0000313" key="6">
    <source>
        <dbReference type="EMBL" id="KOB73056.1"/>
    </source>
</evidence>
<keyword evidence="7" id="KW-1185">Reference proteome</keyword>